<feature type="transmembrane region" description="Helical" evidence="8">
    <location>
        <begin position="611"/>
        <end position="631"/>
    </location>
</feature>
<feature type="transmembrane region" description="Helical" evidence="8">
    <location>
        <begin position="493"/>
        <end position="517"/>
    </location>
</feature>
<feature type="transmembrane region" description="Helical" evidence="8">
    <location>
        <begin position="675"/>
        <end position="694"/>
    </location>
</feature>
<dbReference type="OrthoDB" id="1689567at2759"/>
<evidence type="ECO:0000256" key="5">
    <source>
        <dbReference type="ARBA" id="ARBA00022989"/>
    </source>
</evidence>
<feature type="transmembrane region" description="Helical" evidence="8">
    <location>
        <begin position="584"/>
        <end position="605"/>
    </location>
</feature>
<feature type="domain" description="CSC1/OSCA1-like 7TM region" evidence="9">
    <location>
        <begin position="398"/>
        <end position="667"/>
    </location>
</feature>
<dbReference type="InterPro" id="IPR027815">
    <property type="entry name" value="CSC1/OSCA1-like_cyt"/>
</dbReference>
<dbReference type="GO" id="GO:0005886">
    <property type="term" value="C:plasma membrane"/>
    <property type="evidence" value="ECO:0007669"/>
    <property type="project" value="TreeGrafter"/>
</dbReference>
<dbReference type="InterPro" id="IPR032880">
    <property type="entry name" value="CSC1/OSCA1-like_N"/>
</dbReference>
<protein>
    <submittedName>
        <fullName evidence="12">Calcium permeable stress-gated cation channel 1</fullName>
    </submittedName>
</protein>
<evidence type="ECO:0000256" key="4">
    <source>
        <dbReference type="ARBA" id="ARBA00022692"/>
    </source>
</evidence>
<feature type="transmembrane region" description="Helical" evidence="8">
    <location>
        <begin position="117"/>
        <end position="136"/>
    </location>
</feature>
<reference evidence="12 13" key="1">
    <citation type="submission" date="2016-04" db="EMBL/GenBank/DDBJ databases">
        <title>Evolutionary innovation and constraint leading to complex multicellularity in the Ascomycota.</title>
        <authorList>
            <person name="Cisse O."/>
            <person name="Nguyen A."/>
            <person name="Hewitt D.A."/>
            <person name="Jedd G."/>
            <person name="Stajich J.E."/>
        </authorList>
    </citation>
    <scope>NUCLEOTIDE SEQUENCE [LARGE SCALE GENOMIC DNA]</scope>
    <source>
        <strain evidence="12 13">DAH-3</strain>
    </source>
</reference>
<gene>
    <name evidence="12" type="ORF">NEOLI_003509</name>
</gene>
<dbReference type="AlphaFoldDB" id="A0A1U7LM43"/>
<comment type="caution">
    <text evidence="12">The sequence shown here is derived from an EMBL/GenBank/DDBJ whole genome shotgun (WGS) entry which is preliminary data.</text>
</comment>
<feature type="transmembrane region" description="Helical" evidence="8">
    <location>
        <begin position="452"/>
        <end position="472"/>
    </location>
</feature>
<comment type="similarity">
    <text evidence="2">Belongs to the CSC1 (TC 1.A.17) family.</text>
</comment>
<evidence type="ECO:0000256" key="3">
    <source>
        <dbReference type="ARBA" id="ARBA00022448"/>
    </source>
</evidence>
<keyword evidence="3" id="KW-0813">Transport</keyword>
<feature type="transmembrane region" description="Helical" evidence="8">
    <location>
        <begin position="537"/>
        <end position="563"/>
    </location>
</feature>
<organism evidence="12 13">
    <name type="scientific">Neolecta irregularis (strain DAH-3)</name>
    <dbReference type="NCBI Taxonomy" id="1198029"/>
    <lineage>
        <taxon>Eukaryota</taxon>
        <taxon>Fungi</taxon>
        <taxon>Dikarya</taxon>
        <taxon>Ascomycota</taxon>
        <taxon>Taphrinomycotina</taxon>
        <taxon>Neolectales</taxon>
        <taxon>Neolectaceae</taxon>
        <taxon>Neolecta</taxon>
    </lineage>
</organism>
<sequence length="750" mass="84615">MNPLKLSKTSGNNNGDLPAVPGDPRSSINSQAFLTQQLAIAFALGIPAFLLFCVMRKRWDKLYNSLQDKRKSNLPPLPESTFGWLTTVFNVTDEQVLQSAGLDAFVFLSFFKMAIKFLVAASLFGWIVVAPINQYTGGSFTLQPPKLNTDGSQNSGLLWAYVLFVYAFSGITCYFLWKQTRNITDVRQKFLGHRNSITDRTVRIKGVPGHLRSEESLRNHIISLDIGEVTNVVICRDWRYLDGLVAERKRILRKLERYWITHMNDGKKPKDLDEMRAGISSREYLGSATEPLLHRTSHRRPRIKLGFLGIFGTSIDAIDHFIDRLEDIDKEIKQARRRAYPPTANAFVTFENLASAQLAAQAVLDSDPLSVIAKPACAPQDVVWHNAHLSRRKRALRSSIAFILSAAIIVLWFFPVGAIAAILNIDTLRKFLPGIAGLLEKTTLGTMLVQGFLPTLAFVLFNALVPYLFDLIALHQGFVSRGDAELSVVSKNFFYLFFNLFLIFTVAGTLSNLHAMAKDTTQIPIMLAASLPGVAGFYVNLIVLQGIGVFPFRLLQIGNLFVYPFIKIGAKTPRDHAKLEEAPVFHYGFFLPMPIMVFILCLVYSILEPKILIFGLFYFVIGYFVHKYQLLYSMEHPHHSTGQAWMMIIRRLVIGLVVFQLTMSGMLSLRKAFQLSAAILPLVFTMVFVFYRLIDQAFTPLSQHISLESIHHPSEDDPVVIQSRDPKEQYINPNMVEDFEEMWAAEYGTA</sequence>
<keyword evidence="5 8" id="KW-1133">Transmembrane helix</keyword>
<dbReference type="STRING" id="1198029.A0A1U7LM43"/>
<name>A0A1U7LM43_NEOID</name>
<feature type="transmembrane region" description="Helical" evidence="8">
    <location>
        <begin position="652"/>
        <end position="669"/>
    </location>
</feature>
<dbReference type="PANTHER" id="PTHR13018">
    <property type="entry name" value="PROBABLE MEMBRANE PROTEIN DUF221-RELATED"/>
    <property type="match status" value="1"/>
</dbReference>
<comment type="subcellular location">
    <subcellularLocation>
        <location evidence="1">Membrane</location>
        <topology evidence="1">Multi-pass membrane protein</topology>
    </subcellularLocation>
</comment>
<keyword evidence="4 8" id="KW-0812">Transmembrane</keyword>
<evidence type="ECO:0000256" key="7">
    <source>
        <dbReference type="SAM" id="MobiDB-lite"/>
    </source>
</evidence>
<dbReference type="InterPro" id="IPR045122">
    <property type="entry name" value="Csc1-like"/>
</dbReference>
<evidence type="ECO:0000259" key="9">
    <source>
        <dbReference type="Pfam" id="PF02714"/>
    </source>
</evidence>
<evidence type="ECO:0000259" key="10">
    <source>
        <dbReference type="Pfam" id="PF13967"/>
    </source>
</evidence>
<evidence type="ECO:0000256" key="2">
    <source>
        <dbReference type="ARBA" id="ARBA00007779"/>
    </source>
</evidence>
<dbReference type="OMA" id="CSCKKEN"/>
<feature type="domain" description="CSC1/OSCA1-like N-terminal transmembrane" evidence="10">
    <location>
        <begin position="34"/>
        <end position="178"/>
    </location>
</feature>
<evidence type="ECO:0000313" key="12">
    <source>
        <dbReference type="EMBL" id="OLL23725.1"/>
    </source>
</evidence>
<feature type="transmembrane region" description="Helical" evidence="8">
    <location>
        <begin position="33"/>
        <end position="54"/>
    </location>
</feature>
<feature type="transmembrane region" description="Helical" evidence="8">
    <location>
        <begin position="400"/>
        <end position="423"/>
    </location>
</feature>
<dbReference type="InterPro" id="IPR003864">
    <property type="entry name" value="CSC1/OSCA1-like_7TM"/>
</dbReference>
<dbReference type="Pfam" id="PF14703">
    <property type="entry name" value="PHM7_cyt"/>
    <property type="match status" value="1"/>
</dbReference>
<dbReference type="EMBL" id="LXFE01001335">
    <property type="protein sequence ID" value="OLL23725.1"/>
    <property type="molecule type" value="Genomic_DNA"/>
</dbReference>
<keyword evidence="13" id="KW-1185">Reference proteome</keyword>
<feature type="domain" description="CSC1/OSCA1-like cytosolic" evidence="11">
    <location>
        <begin position="199"/>
        <end position="386"/>
    </location>
</feature>
<proteinExistence type="inferred from homology"/>
<dbReference type="PANTHER" id="PTHR13018:SF5">
    <property type="entry name" value="RE44586P"/>
    <property type="match status" value="1"/>
</dbReference>
<evidence type="ECO:0000256" key="6">
    <source>
        <dbReference type="ARBA" id="ARBA00023136"/>
    </source>
</evidence>
<evidence type="ECO:0000256" key="1">
    <source>
        <dbReference type="ARBA" id="ARBA00004141"/>
    </source>
</evidence>
<dbReference type="GO" id="GO:0005227">
    <property type="term" value="F:calcium-activated cation channel activity"/>
    <property type="evidence" value="ECO:0007669"/>
    <property type="project" value="EnsemblFungi"/>
</dbReference>
<feature type="region of interest" description="Disordered" evidence="7">
    <location>
        <begin position="1"/>
        <end position="21"/>
    </location>
</feature>
<dbReference type="Proteomes" id="UP000186594">
    <property type="component" value="Unassembled WGS sequence"/>
</dbReference>
<evidence type="ECO:0000256" key="8">
    <source>
        <dbReference type="SAM" id="Phobius"/>
    </source>
</evidence>
<keyword evidence="6 8" id="KW-0472">Membrane</keyword>
<evidence type="ECO:0000313" key="13">
    <source>
        <dbReference type="Proteomes" id="UP000186594"/>
    </source>
</evidence>
<feature type="transmembrane region" description="Helical" evidence="8">
    <location>
        <begin position="156"/>
        <end position="177"/>
    </location>
</feature>
<accession>A0A1U7LM43</accession>
<dbReference type="Pfam" id="PF02714">
    <property type="entry name" value="RSN1_7TM"/>
    <property type="match status" value="1"/>
</dbReference>
<dbReference type="Pfam" id="PF13967">
    <property type="entry name" value="RSN1_TM"/>
    <property type="match status" value="1"/>
</dbReference>
<evidence type="ECO:0000259" key="11">
    <source>
        <dbReference type="Pfam" id="PF14703"/>
    </source>
</evidence>